<dbReference type="InterPro" id="IPR000866">
    <property type="entry name" value="AhpC/TSA"/>
</dbReference>
<keyword evidence="7" id="KW-1185">Reference proteome</keyword>
<dbReference type="GO" id="GO:0017004">
    <property type="term" value="P:cytochrome complex assembly"/>
    <property type="evidence" value="ECO:0007669"/>
    <property type="project" value="UniProtKB-KW"/>
</dbReference>
<keyword evidence="4" id="KW-0676">Redox-active center</keyword>
<protein>
    <submittedName>
        <fullName evidence="6">Thiol-disulfide oxidoreductase</fullName>
    </submittedName>
</protein>
<dbReference type="InterPro" id="IPR050553">
    <property type="entry name" value="Thioredoxin_ResA/DsbE_sf"/>
</dbReference>
<dbReference type="STRING" id="880526.GCA_000427365_01186"/>
<evidence type="ECO:0000256" key="1">
    <source>
        <dbReference type="ARBA" id="ARBA00004196"/>
    </source>
</evidence>
<feature type="domain" description="Thioredoxin" evidence="5">
    <location>
        <begin position="217"/>
        <end position="354"/>
    </location>
</feature>
<dbReference type="InterPro" id="IPR013766">
    <property type="entry name" value="Thioredoxin_domain"/>
</dbReference>
<dbReference type="EMBL" id="UGVL01000001">
    <property type="protein sequence ID" value="SUE33061.1"/>
    <property type="molecule type" value="Genomic_DNA"/>
</dbReference>
<sequence length="354" mass="37801">MKNITPFLGTAALLLAGCSGSGVTVRGDIAAGGSGKTIVVERVVPTGARFVDSVRTDRNGNFNLFIEQEPGVPEFYNLRIAGGGNVPLLADASEKIVVRISDSTARRYDVTGSAGSALVQEANDILAQADPVARKQAAAGFISRHAGSLAAIVPLYQTAADGSFVFADDVTDVVYFGMVSDSLNNRYPGSPYALALAADVQGFENAAATGRLLAENMDNVVSFPDLDLPDALGKRHKLSDLGGKVILLSFTASNLPELKILNRELVEVHNRHAAQGFEVYQVSLDTDKAQWIRSVAEQRLPWISVSDQLGGDSPAVRLYNVQKIPANFLIDREGNIVRRNVPPTEIEAAVKELL</sequence>
<dbReference type="CDD" id="cd02966">
    <property type="entry name" value="TlpA_like_family"/>
    <property type="match status" value="1"/>
</dbReference>
<organism evidence="6 7">
    <name type="scientific">Rikenella microfusus</name>
    <dbReference type="NCBI Taxonomy" id="28139"/>
    <lineage>
        <taxon>Bacteria</taxon>
        <taxon>Pseudomonadati</taxon>
        <taxon>Bacteroidota</taxon>
        <taxon>Bacteroidia</taxon>
        <taxon>Bacteroidales</taxon>
        <taxon>Rikenellaceae</taxon>
        <taxon>Rikenella</taxon>
    </lineage>
</organism>
<dbReference type="PROSITE" id="PS51352">
    <property type="entry name" value="THIOREDOXIN_2"/>
    <property type="match status" value="1"/>
</dbReference>
<dbReference type="GO" id="GO:0030313">
    <property type="term" value="C:cell envelope"/>
    <property type="evidence" value="ECO:0007669"/>
    <property type="project" value="UniProtKB-SubCell"/>
</dbReference>
<evidence type="ECO:0000313" key="6">
    <source>
        <dbReference type="EMBL" id="SUE33061.1"/>
    </source>
</evidence>
<dbReference type="PROSITE" id="PS51257">
    <property type="entry name" value="PROKAR_LIPOPROTEIN"/>
    <property type="match status" value="1"/>
</dbReference>
<dbReference type="Gene3D" id="3.40.30.10">
    <property type="entry name" value="Glutaredoxin"/>
    <property type="match status" value="1"/>
</dbReference>
<evidence type="ECO:0000256" key="2">
    <source>
        <dbReference type="ARBA" id="ARBA00022748"/>
    </source>
</evidence>
<name>A0A379MN64_9BACT</name>
<dbReference type="InterPro" id="IPR036249">
    <property type="entry name" value="Thioredoxin-like_sf"/>
</dbReference>
<dbReference type="PANTHER" id="PTHR42852">
    <property type="entry name" value="THIOL:DISULFIDE INTERCHANGE PROTEIN DSBE"/>
    <property type="match status" value="1"/>
</dbReference>
<proteinExistence type="predicted"/>
<dbReference type="PANTHER" id="PTHR42852:SF6">
    <property type="entry name" value="THIOL:DISULFIDE INTERCHANGE PROTEIN DSBE"/>
    <property type="match status" value="1"/>
</dbReference>
<evidence type="ECO:0000259" key="5">
    <source>
        <dbReference type="PROSITE" id="PS51352"/>
    </source>
</evidence>
<dbReference type="AlphaFoldDB" id="A0A379MN64"/>
<evidence type="ECO:0000256" key="4">
    <source>
        <dbReference type="ARBA" id="ARBA00023284"/>
    </source>
</evidence>
<dbReference type="OrthoDB" id="6399635at2"/>
<keyword evidence="2" id="KW-0201">Cytochrome c-type biogenesis</keyword>
<dbReference type="SUPFAM" id="SSF52833">
    <property type="entry name" value="Thioredoxin-like"/>
    <property type="match status" value="1"/>
</dbReference>
<accession>A0A379MN64</accession>
<gene>
    <name evidence="6" type="ORF">NCTC11190_00256</name>
</gene>
<reference evidence="6 7" key="1">
    <citation type="submission" date="2018-06" db="EMBL/GenBank/DDBJ databases">
        <authorList>
            <consortium name="Pathogen Informatics"/>
            <person name="Doyle S."/>
        </authorList>
    </citation>
    <scope>NUCLEOTIDE SEQUENCE [LARGE SCALE GENOMIC DNA]</scope>
    <source>
        <strain evidence="6 7">NCTC11190</strain>
    </source>
</reference>
<evidence type="ECO:0000256" key="3">
    <source>
        <dbReference type="ARBA" id="ARBA00023157"/>
    </source>
</evidence>
<evidence type="ECO:0000313" key="7">
    <source>
        <dbReference type="Proteomes" id="UP000255233"/>
    </source>
</evidence>
<comment type="subcellular location">
    <subcellularLocation>
        <location evidence="1">Cell envelope</location>
    </subcellularLocation>
</comment>
<keyword evidence="3" id="KW-1015">Disulfide bond</keyword>
<dbReference type="Proteomes" id="UP000255233">
    <property type="component" value="Unassembled WGS sequence"/>
</dbReference>
<dbReference type="Pfam" id="PF00578">
    <property type="entry name" value="AhpC-TSA"/>
    <property type="match status" value="1"/>
</dbReference>
<dbReference type="RefSeq" id="WP_051214391.1">
    <property type="nucleotide sequence ID" value="NZ_UGVL01000001.1"/>
</dbReference>